<keyword evidence="1" id="KW-0805">Transcription regulation</keyword>
<dbReference type="SMART" id="SM00342">
    <property type="entry name" value="HTH_ARAC"/>
    <property type="match status" value="1"/>
</dbReference>
<accession>A0ABY8QJU5</accession>
<evidence type="ECO:0000313" key="6">
    <source>
        <dbReference type="EMBL" id="WGW04889.1"/>
    </source>
</evidence>
<keyword evidence="4" id="KW-1133">Transmembrane helix</keyword>
<dbReference type="Pfam" id="PF12833">
    <property type="entry name" value="HTH_18"/>
    <property type="match status" value="1"/>
</dbReference>
<dbReference type="InterPro" id="IPR009057">
    <property type="entry name" value="Homeodomain-like_sf"/>
</dbReference>
<dbReference type="PANTHER" id="PTHR43280">
    <property type="entry name" value="ARAC-FAMILY TRANSCRIPTIONAL REGULATOR"/>
    <property type="match status" value="1"/>
</dbReference>
<feature type="transmembrane region" description="Helical" evidence="4">
    <location>
        <begin position="58"/>
        <end position="80"/>
    </location>
</feature>
<sequence>MPTFPVPLFAAVLLAIVALHLALRSERAGWLAALVGACAAQALVLSLVQHYGFAQFRLLQAVTATVIPPLAWIAFTAGALRPVTRRDARHFGAPLLALACALLLPDLLDALIPLTYLGYGLAIGHRALAGGDAMPRTRLETGELSARFWITIAGALLVSALSEVAILGAIITGNADLRPWIVSFVTSATNLVVGWVCLSPGLAPPEATDDTPEAPEVTEEDSRITARLDKLLDDTALYLDPDLTLDRLARRLSLPRKTLSAALNRVSGENVSRYINARRIRAACDRLTAGERVTEAWLSSGFNTKSNFNREFLRVTGQTPSAWAAAHKKENPEETPGLR</sequence>
<feature type="transmembrane region" description="Helical" evidence="4">
    <location>
        <begin position="30"/>
        <end position="52"/>
    </location>
</feature>
<keyword evidence="3" id="KW-0804">Transcription</keyword>
<feature type="domain" description="HTH araC/xylS-type" evidence="5">
    <location>
        <begin position="222"/>
        <end position="326"/>
    </location>
</feature>
<dbReference type="InterPro" id="IPR018060">
    <property type="entry name" value="HTH_AraC"/>
</dbReference>
<dbReference type="SUPFAM" id="SSF46689">
    <property type="entry name" value="Homeodomain-like"/>
    <property type="match status" value="1"/>
</dbReference>
<keyword evidence="4" id="KW-0812">Transmembrane</keyword>
<evidence type="ECO:0000259" key="5">
    <source>
        <dbReference type="PROSITE" id="PS01124"/>
    </source>
</evidence>
<reference evidence="6 7" key="1">
    <citation type="submission" date="2023-05" db="EMBL/GenBank/DDBJ databases">
        <title>YMD87, complete Genome.</title>
        <authorList>
            <person name="Zhang J."/>
            <person name="Xu X."/>
        </authorList>
    </citation>
    <scope>NUCLEOTIDE SEQUENCE [LARGE SCALE GENOMIC DNA]</scope>
    <source>
        <strain evidence="6 7">YMD87</strain>
    </source>
</reference>
<protein>
    <submittedName>
        <fullName evidence="6">AraC family transcriptional regulator</fullName>
    </submittedName>
</protein>
<keyword evidence="2" id="KW-0238">DNA-binding</keyword>
<dbReference type="PROSITE" id="PS01124">
    <property type="entry name" value="HTH_ARAC_FAMILY_2"/>
    <property type="match status" value="1"/>
</dbReference>
<evidence type="ECO:0000256" key="3">
    <source>
        <dbReference type="ARBA" id="ARBA00023163"/>
    </source>
</evidence>
<gene>
    <name evidence="6" type="ORF">QF118_04905</name>
</gene>
<proteinExistence type="predicted"/>
<keyword evidence="7" id="KW-1185">Reference proteome</keyword>
<feature type="transmembrane region" description="Helical" evidence="4">
    <location>
        <begin position="87"/>
        <end position="104"/>
    </location>
</feature>
<dbReference type="PANTHER" id="PTHR43280:SF29">
    <property type="entry name" value="ARAC-FAMILY TRANSCRIPTIONAL REGULATOR"/>
    <property type="match status" value="1"/>
</dbReference>
<evidence type="ECO:0000256" key="4">
    <source>
        <dbReference type="SAM" id="Phobius"/>
    </source>
</evidence>
<evidence type="ECO:0000256" key="2">
    <source>
        <dbReference type="ARBA" id="ARBA00023125"/>
    </source>
</evidence>
<dbReference type="Proteomes" id="UP001241605">
    <property type="component" value="Chromosome"/>
</dbReference>
<dbReference type="Gene3D" id="1.10.10.60">
    <property type="entry name" value="Homeodomain-like"/>
    <property type="match status" value="1"/>
</dbReference>
<name>A0ABY8QJU5_9RHOB</name>
<organism evidence="6 7">
    <name type="scientific">Tropicibacter oceani</name>
    <dbReference type="NCBI Taxonomy" id="3058420"/>
    <lineage>
        <taxon>Bacteria</taxon>
        <taxon>Pseudomonadati</taxon>
        <taxon>Pseudomonadota</taxon>
        <taxon>Alphaproteobacteria</taxon>
        <taxon>Rhodobacterales</taxon>
        <taxon>Roseobacteraceae</taxon>
        <taxon>Tropicibacter</taxon>
    </lineage>
</organism>
<feature type="transmembrane region" description="Helical" evidence="4">
    <location>
        <begin position="148"/>
        <end position="171"/>
    </location>
</feature>
<evidence type="ECO:0000313" key="7">
    <source>
        <dbReference type="Proteomes" id="UP001241605"/>
    </source>
</evidence>
<keyword evidence="4" id="KW-0472">Membrane</keyword>
<dbReference type="EMBL" id="CP124616">
    <property type="protein sequence ID" value="WGW04889.1"/>
    <property type="molecule type" value="Genomic_DNA"/>
</dbReference>
<feature type="transmembrane region" description="Helical" evidence="4">
    <location>
        <begin position="6"/>
        <end position="23"/>
    </location>
</feature>
<evidence type="ECO:0000256" key="1">
    <source>
        <dbReference type="ARBA" id="ARBA00023015"/>
    </source>
</evidence>
<dbReference type="RefSeq" id="WP_282301527.1">
    <property type="nucleotide sequence ID" value="NZ_CP124616.1"/>
</dbReference>